<dbReference type="Pfam" id="PF02470">
    <property type="entry name" value="MlaD"/>
    <property type="match status" value="1"/>
</dbReference>
<dbReference type="PANTHER" id="PTHR33371:SF4">
    <property type="entry name" value="INTERMEMBRANE PHOSPHOLIPID TRANSPORT SYSTEM BINDING PROTEIN MLAD"/>
    <property type="match status" value="1"/>
</dbReference>
<feature type="domain" description="Mce/MlaD" evidence="2">
    <location>
        <begin position="38"/>
        <end position="118"/>
    </location>
</feature>
<dbReference type="PANTHER" id="PTHR33371">
    <property type="entry name" value="INTERMEMBRANE PHOSPHOLIPID TRANSPORT SYSTEM BINDING PROTEIN MLAD-RELATED"/>
    <property type="match status" value="1"/>
</dbReference>
<evidence type="ECO:0000313" key="3">
    <source>
        <dbReference type="EMBL" id="HIS74974.1"/>
    </source>
</evidence>
<gene>
    <name evidence="3" type="ORF">IAA86_08155</name>
</gene>
<dbReference type="AlphaFoldDB" id="A0A9D1FJR8"/>
<dbReference type="EMBL" id="DVJQ01000071">
    <property type="protein sequence ID" value="HIS74974.1"/>
    <property type="molecule type" value="Genomic_DNA"/>
</dbReference>
<dbReference type="InterPro" id="IPR052336">
    <property type="entry name" value="MlaD_Phospholipid_Transporter"/>
</dbReference>
<reference evidence="3" key="1">
    <citation type="submission" date="2020-10" db="EMBL/GenBank/DDBJ databases">
        <authorList>
            <person name="Gilroy R."/>
        </authorList>
    </citation>
    <scope>NUCLEOTIDE SEQUENCE</scope>
    <source>
        <strain evidence="3">CHK152-2871</strain>
    </source>
</reference>
<dbReference type="Proteomes" id="UP000886865">
    <property type="component" value="Unassembled WGS sequence"/>
</dbReference>
<proteinExistence type="predicted"/>
<dbReference type="InterPro" id="IPR003399">
    <property type="entry name" value="Mce/MlaD"/>
</dbReference>
<evidence type="ECO:0000259" key="2">
    <source>
        <dbReference type="Pfam" id="PF02470"/>
    </source>
</evidence>
<dbReference type="SUPFAM" id="SSF58104">
    <property type="entry name" value="Methyl-accepting chemotaxis protein (MCP) signaling domain"/>
    <property type="match status" value="1"/>
</dbReference>
<keyword evidence="1" id="KW-0812">Transmembrane</keyword>
<name>A0A9D1FJR8_9BACT</name>
<evidence type="ECO:0000256" key="1">
    <source>
        <dbReference type="SAM" id="Phobius"/>
    </source>
</evidence>
<protein>
    <submittedName>
        <fullName evidence="3">MCE family protein</fullName>
    </submittedName>
</protein>
<feature type="transmembrane region" description="Helical" evidence="1">
    <location>
        <begin position="12"/>
        <end position="30"/>
    </location>
</feature>
<sequence>MEPKKTSSSLKVGILTLSAIFILIFTVLWIKGRSLSSGERIDVIFKDINGMRAGSGVQMMGLRIGQVEEITPVINGKDSYIKLRFVITEKGVKIPPASKISIQQSGLIGEQFLEITPPEIQTVFVETMKNTTAIKKGQNIFMELSDELHKIGYVEECMVLPTSQIPFDLKSKIHTKNTLRIKYTITMPGLILDNDALGAKVVNNELIFYTLDGEKLYAPDKDLKYTVIEPMRISDFMEINYKASKSLNETNEKISEILSDEMVGELRESVKNINELTISATTTLDKAQILIDSSKDELEDVLSQSNKLISKLIILTDSINDIATDEDLKDSITKTTKSVGELSNNVNKLLEDKKTKEIVTNLNEISRNLADISSYMNEFTQDDKLKKDISGTVSNINKISANINKTLNNLNNLDPCQKASVDNIISDTVVTSRNLRKFSEKLNKRFLLFRLMF</sequence>
<reference evidence="3" key="2">
    <citation type="journal article" date="2021" name="PeerJ">
        <title>Extensive microbial diversity within the chicken gut microbiome revealed by metagenomics and culture.</title>
        <authorList>
            <person name="Gilroy R."/>
            <person name="Ravi A."/>
            <person name="Getino M."/>
            <person name="Pursley I."/>
            <person name="Horton D.L."/>
            <person name="Alikhan N.F."/>
            <person name="Baker D."/>
            <person name="Gharbi K."/>
            <person name="Hall N."/>
            <person name="Watson M."/>
            <person name="Adriaenssens E.M."/>
            <person name="Foster-Nyarko E."/>
            <person name="Jarju S."/>
            <person name="Secka A."/>
            <person name="Antonio M."/>
            <person name="Oren A."/>
            <person name="Chaudhuri R.R."/>
            <person name="La Ragione R."/>
            <person name="Hildebrand F."/>
            <person name="Pallen M.J."/>
        </authorList>
    </citation>
    <scope>NUCLEOTIDE SEQUENCE</scope>
    <source>
        <strain evidence="3">CHK152-2871</strain>
    </source>
</reference>
<accession>A0A9D1FJR8</accession>
<organism evidence="3 4">
    <name type="scientific">Candidatus Galligastranaerophilus intestinavium</name>
    <dbReference type="NCBI Taxonomy" id="2840836"/>
    <lineage>
        <taxon>Bacteria</taxon>
        <taxon>Candidatus Galligastranaerophilus</taxon>
    </lineage>
</organism>
<comment type="caution">
    <text evidence="3">The sequence shown here is derived from an EMBL/GenBank/DDBJ whole genome shotgun (WGS) entry which is preliminary data.</text>
</comment>
<evidence type="ECO:0000313" key="4">
    <source>
        <dbReference type="Proteomes" id="UP000886865"/>
    </source>
</evidence>
<keyword evidence="1" id="KW-1133">Transmembrane helix</keyword>
<keyword evidence="1" id="KW-0472">Membrane</keyword>